<evidence type="ECO:0000313" key="3">
    <source>
        <dbReference type="Proteomes" id="UP000214746"/>
    </source>
</evidence>
<organism evidence="2 3">
    <name type="scientific">Paenibacillus xerothermodurans</name>
    <dbReference type="NCBI Taxonomy" id="1977292"/>
    <lineage>
        <taxon>Bacteria</taxon>
        <taxon>Bacillati</taxon>
        <taxon>Bacillota</taxon>
        <taxon>Bacilli</taxon>
        <taxon>Bacillales</taxon>
        <taxon>Paenibacillaceae</taxon>
        <taxon>Paenibacillus</taxon>
    </lineage>
</organism>
<gene>
    <name evidence="2" type="ORF">CBW46_000360</name>
</gene>
<reference evidence="2" key="1">
    <citation type="submission" date="2018-06" db="EMBL/GenBank/DDBJ databases">
        <title>Paenibacillus xerothermodurans sp. nov. an extremely dry heat resistant spore forming bacterium isolated from the soil of Cape Canaveral, Florida.</title>
        <authorList>
            <person name="Seuylemezian A."/>
            <person name="Kaur N."/>
            <person name="Patil P."/>
            <person name="Patil P."/>
            <person name="Mayilraj S."/>
            <person name="Vaishampayan P."/>
        </authorList>
    </citation>
    <scope>NUCLEOTIDE SEQUENCE [LARGE SCALE GENOMIC DNA]</scope>
    <source>
        <strain evidence="2">ATCC 27380</strain>
    </source>
</reference>
<dbReference type="EMBL" id="NHRJ02000001">
    <property type="protein sequence ID" value="PZE22285.1"/>
    <property type="molecule type" value="Genomic_DNA"/>
</dbReference>
<comment type="caution">
    <text evidence="2">The sequence shown here is derived from an EMBL/GenBank/DDBJ whole genome shotgun (WGS) entry which is preliminary data.</text>
</comment>
<keyword evidence="3" id="KW-1185">Reference proteome</keyword>
<name>A0A2W1NRV4_PAEXE</name>
<dbReference type="Proteomes" id="UP000214746">
    <property type="component" value="Unassembled WGS sequence"/>
</dbReference>
<sequence length="266" mass="30541">MEEELDYSLTDSLFRISANGHKEPVFEMPAAHWLLTEQAQKALAVIGEMTRSIGLDLPASLAGLSLFNLCTAKLIILARHDCFVDLSLPNLIFQVHVHNGHSYAGYRIVAPERRESREANNEQFAKSHWTEFFREHINPAIESIARTAVVDAGLIWNQFGGQLANIREYLRRQQDYIIAMDEFDRCAAVLTERLSADVFGRKKNPFAYRPRVIDNPWQPGGRMIIRSSCCMFDRRVDGQKCYNCPRLSRDERESRRKVIADQTVVR</sequence>
<proteinExistence type="predicted"/>
<feature type="domain" description="Ferric siderophore reductase C-terminal" evidence="1">
    <location>
        <begin position="226"/>
        <end position="246"/>
    </location>
</feature>
<evidence type="ECO:0000259" key="1">
    <source>
        <dbReference type="Pfam" id="PF11575"/>
    </source>
</evidence>
<dbReference type="OrthoDB" id="2819999at2"/>
<dbReference type="InterPro" id="IPR024726">
    <property type="entry name" value="FhuF_C"/>
</dbReference>
<dbReference type="AlphaFoldDB" id="A0A2W1NRV4"/>
<accession>A0A2W1NRV4</accession>
<protein>
    <recommendedName>
        <fullName evidence="1">Ferric siderophore reductase C-terminal domain-containing protein</fullName>
    </recommendedName>
</protein>
<dbReference type="Pfam" id="PF11575">
    <property type="entry name" value="FhuF_C"/>
    <property type="match status" value="1"/>
</dbReference>
<evidence type="ECO:0000313" key="2">
    <source>
        <dbReference type="EMBL" id="PZE22285.1"/>
    </source>
</evidence>
<dbReference type="RefSeq" id="WP_089198057.1">
    <property type="nucleotide sequence ID" value="NZ_NHRJ02000001.1"/>
</dbReference>